<dbReference type="AlphaFoldDB" id="A0AAV4YA51"/>
<keyword evidence="2" id="KW-1185">Reference proteome</keyword>
<gene>
    <name evidence="1" type="ORF">CEXT_43661</name>
</gene>
<proteinExistence type="predicted"/>
<accession>A0AAV4YA51</accession>
<protein>
    <submittedName>
        <fullName evidence="1">Uncharacterized protein</fullName>
    </submittedName>
</protein>
<dbReference type="EMBL" id="BPLR01018946">
    <property type="protein sequence ID" value="GIZ03434.1"/>
    <property type="molecule type" value="Genomic_DNA"/>
</dbReference>
<comment type="caution">
    <text evidence="1">The sequence shown here is derived from an EMBL/GenBank/DDBJ whole genome shotgun (WGS) entry which is preliminary data.</text>
</comment>
<evidence type="ECO:0000313" key="1">
    <source>
        <dbReference type="EMBL" id="GIZ03434.1"/>
    </source>
</evidence>
<name>A0AAV4YA51_CAEEX</name>
<organism evidence="1 2">
    <name type="scientific">Caerostris extrusa</name>
    <name type="common">Bark spider</name>
    <name type="synonym">Caerostris bankana</name>
    <dbReference type="NCBI Taxonomy" id="172846"/>
    <lineage>
        <taxon>Eukaryota</taxon>
        <taxon>Metazoa</taxon>
        <taxon>Ecdysozoa</taxon>
        <taxon>Arthropoda</taxon>
        <taxon>Chelicerata</taxon>
        <taxon>Arachnida</taxon>
        <taxon>Araneae</taxon>
        <taxon>Araneomorphae</taxon>
        <taxon>Entelegynae</taxon>
        <taxon>Araneoidea</taxon>
        <taxon>Araneidae</taxon>
        <taxon>Caerostris</taxon>
    </lineage>
</organism>
<reference evidence="1 2" key="1">
    <citation type="submission" date="2021-06" db="EMBL/GenBank/DDBJ databases">
        <title>Caerostris extrusa draft genome.</title>
        <authorList>
            <person name="Kono N."/>
            <person name="Arakawa K."/>
        </authorList>
    </citation>
    <scope>NUCLEOTIDE SEQUENCE [LARGE SCALE GENOMIC DNA]</scope>
</reference>
<dbReference type="Proteomes" id="UP001054945">
    <property type="component" value="Unassembled WGS sequence"/>
</dbReference>
<evidence type="ECO:0000313" key="2">
    <source>
        <dbReference type="Proteomes" id="UP001054945"/>
    </source>
</evidence>
<sequence>MQDSWCFTARAERHWDRGMLSRVKTFRFCVMFVFIKQIEKDPFREVKRNAFSVLSPLFNLDESEFSQEVVKRKEDINKSEKVALLQVPEKQKAALRSRPDPRYDWLTGILGPECILGERDLNGLMKE</sequence>